<comment type="caution">
    <text evidence="3">The sequence shown here is derived from an EMBL/GenBank/DDBJ whole genome shotgun (WGS) entry which is preliminary data.</text>
</comment>
<dbReference type="PANTHER" id="PTHR36919">
    <property type="entry name" value="BLR1215 PROTEIN"/>
    <property type="match status" value="1"/>
</dbReference>
<dbReference type="Gene3D" id="2.40.128.520">
    <property type="match status" value="1"/>
</dbReference>
<proteinExistence type="predicted"/>
<evidence type="ECO:0000313" key="4">
    <source>
        <dbReference type="Proteomes" id="UP000036771"/>
    </source>
</evidence>
<dbReference type="AlphaFoldDB" id="A0A0K8MAT6"/>
<accession>A0A0K8MAT6</accession>
<feature type="chain" id="PRO_5005512665" description="DUF2147 domain-containing protein" evidence="1">
    <location>
        <begin position="19"/>
        <end position="158"/>
    </location>
</feature>
<dbReference type="STRING" id="1629334.Cva_00252"/>
<dbReference type="OrthoDB" id="9811671at2"/>
<dbReference type="Proteomes" id="UP000036771">
    <property type="component" value="Unassembled WGS sequence"/>
</dbReference>
<gene>
    <name evidence="3" type="ORF">Cva_00252</name>
</gene>
<organism evidence="3 4">
    <name type="scientific">Caedimonas varicaedens</name>
    <dbReference type="NCBI Taxonomy" id="1629334"/>
    <lineage>
        <taxon>Bacteria</taxon>
        <taxon>Pseudomonadati</taxon>
        <taxon>Pseudomonadota</taxon>
        <taxon>Alphaproteobacteria</taxon>
        <taxon>Holosporales</taxon>
        <taxon>Caedimonadaceae</taxon>
        <taxon>Caedimonas</taxon>
    </lineage>
</organism>
<keyword evidence="1" id="KW-0732">Signal</keyword>
<sequence length="158" mass="17768" precursor="true">MKRLLVAFCVFGFSASIASEMSIQGLWKTQDQRAKIEIQSCSQASQEICGVIVELREPIDPETGKEKTDKFNPDERRRGRKLLGLVNLSGFKPDADEPNHWTGGTIYSPREGKTYSCEITLTDPNTLEVRGYVGIPLFGESQIWTRTTKDEKLLPNSE</sequence>
<feature type="signal peptide" evidence="1">
    <location>
        <begin position="1"/>
        <end position="18"/>
    </location>
</feature>
<name>A0A0K8MAT6_9PROT</name>
<evidence type="ECO:0000256" key="1">
    <source>
        <dbReference type="SAM" id="SignalP"/>
    </source>
</evidence>
<dbReference type="EMBL" id="BBVC01000012">
    <property type="protein sequence ID" value="GAO97616.1"/>
    <property type="molecule type" value="Genomic_DNA"/>
</dbReference>
<dbReference type="PANTHER" id="PTHR36919:SF2">
    <property type="entry name" value="BLL6627 PROTEIN"/>
    <property type="match status" value="1"/>
</dbReference>
<protein>
    <recommendedName>
        <fullName evidence="2">DUF2147 domain-containing protein</fullName>
    </recommendedName>
</protein>
<reference evidence="3 4" key="1">
    <citation type="submission" date="2015-03" db="EMBL/GenBank/DDBJ databases">
        <title>Caedibacter varicaedens, whole genome shotgun sequence.</title>
        <authorList>
            <person name="Suzuki H."/>
            <person name="Dapper A.L."/>
            <person name="Gibson A.K."/>
            <person name="Jackson C."/>
            <person name="Lee H."/>
            <person name="Pejaver V.R."/>
            <person name="Doak T."/>
            <person name="Lynch M."/>
        </authorList>
    </citation>
    <scope>NUCLEOTIDE SEQUENCE [LARGE SCALE GENOMIC DNA]</scope>
</reference>
<feature type="domain" description="DUF2147" evidence="2">
    <location>
        <begin position="25"/>
        <end position="146"/>
    </location>
</feature>
<evidence type="ECO:0000259" key="2">
    <source>
        <dbReference type="Pfam" id="PF09917"/>
    </source>
</evidence>
<evidence type="ECO:0000313" key="3">
    <source>
        <dbReference type="EMBL" id="GAO97616.1"/>
    </source>
</evidence>
<dbReference type="Pfam" id="PF09917">
    <property type="entry name" value="DUF2147"/>
    <property type="match status" value="1"/>
</dbReference>
<dbReference type="InterPro" id="IPR019223">
    <property type="entry name" value="DUF2147"/>
</dbReference>
<keyword evidence="4" id="KW-1185">Reference proteome</keyword>